<dbReference type="PANTHER" id="PTHR14136:SF17">
    <property type="entry name" value="BTB_POZ DOMAIN-CONTAINING PROTEIN KCTD9"/>
    <property type="match status" value="1"/>
</dbReference>
<feature type="region of interest" description="Disordered" evidence="1">
    <location>
        <begin position="510"/>
        <end position="543"/>
    </location>
</feature>
<dbReference type="InterPro" id="IPR001646">
    <property type="entry name" value="5peptide_repeat"/>
</dbReference>
<organism evidence="2 3">
    <name type="scientific">Cupriavidus respiraculi</name>
    <dbReference type="NCBI Taxonomy" id="195930"/>
    <lineage>
        <taxon>Bacteria</taxon>
        <taxon>Pseudomonadati</taxon>
        <taxon>Pseudomonadota</taxon>
        <taxon>Betaproteobacteria</taxon>
        <taxon>Burkholderiales</taxon>
        <taxon>Burkholderiaceae</taxon>
        <taxon>Cupriavidus</taxon>
    </lineage>
</organism>
<protein>
    <recommendedName>
        <fullName evidence="4">Pentapeptide repeat-containing protein</fullName>
    </recommendedName>
</protein>
<accession>A0ABN7Z418</accession>
<dbReference type="Proteomes" id="UP000721236">
    <property type="component" value="Unassembled WGS sequence"/>
</dbReference>
<sequence length="596" mass="63880">MPSGNSPDIVSSSPILRYATRHAFTRSIEDPDTAPAWRDAIRAGNVPTLVIEGRAFHVELLPDRARFIDAARQTPWQWLVRTLFGDSLRAHLEQSVDRTGAPSFMGPVPAWSRRRAAALHEEVARHRIILNAPLSEGQDAALYRPRFHTRGIDRSGAELLFRQDRFDAQGQNFRRGRLAGIDLRERNLQRTILNESDLHRADLRRADLRGAALRGARLREAILAGARLHDADLRGADLRKADLRGLDLTGTALTGARLHGARLEGATLALPDLLALIGQRVDVRGTRVQWTPQRGQACDGAHLRRLIRAGVDLRGADLHGLNLRGLDFGAADLAGANLKGACLLQANLQCATLRKAELHQADLARVRLGWRTLAGARLDRTALASLRKPPLTRGIPGMEEQDRRRLRQAVAYARTFPTPAERHAALDEKYPPHLPHDLYGVDLAGQDLHGFDFRYISLADANLAGAILDGAMFHGATLTGTDLRGATINGALVTSADLAGARLASTALGPSADSVPRVSGPAAEPDAADPLPSGQAGSAPVTDLGANVPADAMAVVDSAAIRPFSHEAGSGFAPWIATPGEPKSAAPAPATVSAVA</sequence>
<dbReference type="Gene3D" id="2.160.20.80">
    <property type="entry name" value="E3 ubiquitin-protein ligase SopA"/>
    <property type="match status" value="3"/>
</dbReference>
<dbReference type="InterPro" id="IPR051082">
    <property type="entry name" value="Pentapeptide-BTB/POZ_domain"/>
</dbReference>
<comment type="caution">
    <text evidence="2">The sequence shown here is derived from an EMBL/GenBank/DDBJ whole genome shotgun (WGS) entry which is preliminary data.</text>
</comment>
<evidence type="ECO:0008006" key="4">
    <source>
        <dbReference type="Google" id="ProtNLM"/>
    </source>
</evidence>
<dbReference type="SUPFAM" id="SSF141571">
    <property type="entry name" value="Pentapeptide repeat-like"/>
    <property type="match status" value="3"/>
</dbReference>
<evidence type="ECO:0000313" key="3">
    <source>
        <dbReference type="Proteomes" id="UP000721236"/>
    </source>
</evidence>
<evidence type="ECO:0000313" key="2">
    <source>
        <dbReference type="EMBL" id="CAG9179077.1"/>
    </source>
</evidence>
<proteinExistence type="predicted"/>
<reference evidence="2 3" key="1">
    <citation type="submission" date="2021-08" db="EMBL/GenBank/DDBJ databases">
        <authorList>
            <person name="Peeters C."/>
        </authorList>
    </citation>
    <scope>NUCLEOTIDE SEQUENCE [LARGE SCALE GENOMIC DNA]</scope>
    <source>
        <strain evidence="2 3">LMG 21510</strain>
    </source>
</reference>
<dbReference type="Pfam" id="PF00805">
    <property type="entry name" value="Pentapeptide"/>
    <property type="match status" value="3"/>
</dbReference>
<name>A0ABN7Z418_9BURK</name>
<dbReference type="RefSeq" id="WP_224043260.1">
    <property type="nucleotide sequence ID" value="NZ_CAJZAH010000004.1"/>
</dbReference>
<dbReference type="PANTHER" id="PTHR14136">
    <property type="entry name" value="BTB_POZ DOMAIN-CONTAINING PROTEIN KCTD9"/>
    <property type="match status" value="1"/>
</dbReference>
<gene>
    <name evidence="2" type="ORF">LMG21510_03680</name>
</gene>
<keyword evidence="3" id="KW-1185">Reference proteome</keyword>
<dbReference type="EMBL" id="CAJZAH010000004">
    <property type="protein sequence ID" value="CAG9179077.1"/>
    <property type="molecule type" value="Genomic_DNA"/>
</dbReference>
<feature type="compositionally biased region" description="Low complexity" evidence="1">
    <location>
        <begin position="521"/>
        <end position="532"/>
    </location>
</feature>
<evidence type="ECO:0000256" key="1">
    <source>
        <dbReference type="SAM" id="MobiDB-lite"/>
    </source>
</evidence>